<dbReference type="HOGENOM" id="CLU_2463921_0_0_3"/>
<accession>B8HZ63</accession>
<reference evidence="2" key="1">
    <citation type="submission" date="2009-01" db="EMBL/GenBank/DDBJ databases">
        <title>Complete sequence of plasmid1 Cyanothece sp. PCC 7425.</title>
        <authorList>
            <consortium name="US DOE Joint Genome Institute"/>
            <person name="Lucas S."/>
            <person name="Copeland A."/>
            <person name="Lapidus A."/>
            <person name="Glavina del Rio T."/>
            <person name="Dalin E."/>
            <person name="Tice H."/>
            <person name="Bruce D."/>
            <person name="Goodwin L."/>
            <person name="Pitluck S."/>
            <person name="Sims D."/>
            <person name="Meineke L."/>
            <person name="Brettin T."/>
            <person name="Detter J.C."/>
            <person name="Han C."/>
            <person name="Larimer F."/>
            <person name="Land M."/>
            <person name="Hauser L."/>
            <person name="Kyrpides N."/>
            <person name="Ovchinnikova G."/>
            <person name="Liberton M."/>
            <person name="Stoeckel J."/>
            <person name="Banerjee A."/>
            <person name="Singh A."/>
            <person name="Page L."/>
            <person name="Sato H."/>
            <person name="Zhao L."/>
            <person name="Sherman L."/>
            <person name="Pakrasi H."/>
            <person name="Richardson P."/>
        </authorList>
    </citation>
    <scope>NUCLEOTIDE SEQUENCE</scope>
    <source>
        <strain evidence="2">PCC 7425</strain>
        <plasmid evidence="2">pP742501</plasmid>
    </source>
</reference>
<geneLocation type="plasmid" evidence="2">
    <name>pP742501</name>
</geneLocation>
<evidence type="ECO:0000256" key="1">
    <source>
        <dbReference type="SAM" id="MobiDB-lite"/>
    </source>
</evidence>
<feature type="region of interest" description="Disordered" evidence="1">
    <location>
        <begin position="1"/>
        <end position="20"/>
    </location>
</feature>
<evidence type="ECO:0000313" key="2">
    <source>
        <dbReference type="EMBL" id="ACL47711.1"/>
    </source>
</evidence>
<proteinExistence type="predicted"/>
<dbReference type="AlphaFoldDB" id="B8HZ63"/>
<keyword evidence="2" id="KW-0614">Plasmid</keyword>
<dbReference type="EMBL" id="CP001345">
    <property type="protein sequence ID" value="ACL47711.1"/>
    <property type="molecule type" value="Genomic_DNA"/>
</dbReference>
<organism evidence="2">
    <name type="scientific">Cyanothece sp. (strain PCC 7425 / ATCC 29141)</name>
    <dbReference type="NCBI Taxonomy" id="395961"/>
    <lineage>
        <taxon>Bacteria</taxon>
        <taxon>Bacillati</taxon>
        <taxon>Cyanobacteriota</taxon>
        <taxon>Cyanophyceae</taxon>
        <taxon>Gomontiellales</taxon>
        <taxon>Cyanothecaceae</taxon>
        <taxon>Cyanothece</taxon>
    </lineage>
</organism>
<gene>
    <name evidence="2" type="ordered locus">Cyan7425_5458</name>
</gene>
<name>B8HZ63_CYAP4</name>
<protein>
    <submittedName>
        <fullName evidence="2">Uncharacterized protein</fullName>
    </submittedName>
</protein>
<sequence length="88" mass="9358">MGGEENIAPTPPFTEEPEAEPIQLSDALVHELSEVGVRLNKELLSAVSSGIGLIAGIATFASLQGLHEVTIEIDANGKLRIKITPKKR</sequence>
<dbReference type="KEGG" id="cyn:Cyan7425_5458"/>